<dbReference type="AlphaFoldDB" id="A0AAN6V053"/>
<gene>
    <name evidence="2" type="ORF">C8A04DRAFT_29891</name>
</gene>
<reference evidence="2" key="2">
    <citation type="submission" date="2023-05" db="EMBL/GenBank/DDBJ databases">
        <authorList>
            <consortium name="Lawrence Berkeley National Laboratory"/>
            <person name="Steindorff A."/>
            <person name="Hensen N."/>
            <person name="Bonometti L."/>
            <person name="Westerberg I."/>
            <person name="Brannstrom I.O."/>
            <person name="Guillou S."/>
            <person name="Cros-Aarteil S."/>
            <person name="Calhoun S."/>
            <person name="Haridas S."/>
            <person name="Kuo A."/>
            <person name="Mondo S."/>
            <person name="Pangilinan J."/>
            <person name="Riley R."/>
            <person name="Labutti K."/>
            <person name="Andreopoulos B."/>
            <person name="Lipzen A."/>
            <person name="Chen C."/>
            <person name="Yanf M."/>
            <person name="Daum C."/>
            <person name="Ng V."/>
            <person name="Clum A."/>
            <person name="Ohm R."/>
            <person name="Martin F."/>
            <person name="Silar P."/>
            <person name="Natvig D."/>
            <person name="Lalanne C."/>
            <person name="Gautier V."/>
            <person name="Ament-Velasquez S.L."/>
            <person name="Kruys A."/>
            <person name="Hutchinson M.I."/>
            <person name="Powell A.J."/>
            <person name="Barry K."/>
            <person name="Miller A.N."/>
            <person name="Grigoriev I.V."/>
            <person name="Debuchy R."/>
            <person name="Gladieux P."/>
            <person name="Thoren M.H."/>
            <person name="Johannesson H."/>
        </authorList>
    </citation>
    <scope>NUCLEOTIDE SEQUENCE</scope>
    <source>
        <strain evidence="2">CBS 141.50</strain>
    </source>
</reference>
<comment type="caution">
    <text evidence="2">The sequence shown here is derived from an EMBL/GenBank/DDBJ whole genome shotgun (WGS) entry which is preliminary data.</text>
</comment>
<reference evidence="2" key="1">
    <citation type="journal article" date="2023" name="Mol. Phylogenet. Evol.">
        <title>Genome-scale phylogeny and comparative genomics of the fungal order Sordariales.</title>
        <authorList>
            <person name="Hensen N."/>
            <person name="Bonometti L."/>
            <person name="Westerberg I."/>
            <person name="Brannstrom I.O."/>
            <person name="Guillou S."/>
            <person name="Cros-Aarteil S."/>
            <person name="Calhoun S."/>
            <person name="Haridas S."/>
            <person name="Kuo A."/>
            <person name="Mondo S."/>
            <person name="Pangilinan J."/>
            <person name="Riley R."/>
            <person name="LaButti K."/>
            <person name="Andreopoulos B."/>
            <person name="Lipzen A."/>
            <person name="Chen C."/>
            <person name="Yan M."/>
            <person name="Daum C."/>
            <person name="Ng V."/>
            <person name="Clum A."/>
            <person name="Steindorff A."/>
            <person name="Ohm R.A."/>
            <person name="Martin F."/>
            <person name="Silar P."/>
            <person name="Natvig D.O."/>
            <person name="Lalanne C."/>
            <person name="Gautier V."/>
            <person name="Ament-Velasquez S.L."/>
            <person name="Kruys A."/>
            <person name="Hutchinson M.I."/>
            <person name="Powell A.J."/>
            <person name="Barry K."/>
            <person name="Miller A.N."/>
            <person name="Grigoriev I.V."/>
            <person name="Debuchy R."/>
            <person name="Gladieux P."/>
            <person name="Hiltunen Thoren M."/>
            <person name="Johannesson H."/>
        </authorList>
    </citation>
    <scope>NUCLEOTIDE SEQUENCE</scope>
    <source>
        <strain evidence="2">CBS 141.50</strain>
    </source>
</reference>
<sequence length="144" mass="16200">MSWLWLGANPDSVRPDCVESSRPPPADGAATLFISGYQLFLYNGDGQSHQQFTVDVDIKQQDNLKYFNNANGKLDPSLKTKGWLLSPGERTISFNDFPFFACPADEGGYRLDLARSQDESHAGCIPFEVRTNEQDRPVRCMYTE</sequence>
<protein>
    <submittedName>
        <fullName evidence="2">Uncharacterized protein</fullName>
    </submittedName>
</protein>
<organism evidence="2 3">
    <name type="scientific">Dichotomopilus funicola</name>
    <dbReference type="NCBI Taxonomy" id="1934379"/>
    <lineage>
        <taxon>Eukaryota</taxon>
        <taxon>Fungi</taxon>
        <taxon>Dikarya</taxon>
        <taxon>Ascomycota</taxon>
        <taxon>Pezizomycotina</taxon>
        <taxon>Sordariomycetes</taxon>
        <taxon>Sordariomycetidae</taxon>
        <taxon>Sordariales</taxon>
        <taxon>Chaetomiaceae</taxon>
        <taxon>Dichotomopilus</taxon>
    </lineage>
</organism>
<accession>A0AAN6V053</accession>
<name>A0AAN6V053_9PEZI</name>
<dbReference type="RefSeq" id="XP_062635814.1">
    <property type="nucleotide sequence ID" value="XM_062781168.1"/>
</dbReference>
<feature type="region of interest" description="Disordered" evidence="1">
    <location>
        <begin position="1"/>
        <end position="23"/>
    </location>
</feature>
<evidence type="ECO:0000313" key="2">
    <source>
        <dbReference type="EMBL" id="KAK4142443.1"/>
    </source>
</evidence>
<dbReference type="EMBL" id="MU853597">
    <property type="protein sequence ID" value="KAK4142443.1"/>
    <property type="molecule type" value="Genomic_DNA"/>
</dbReference>
<keyword evidence="3" id="KW-1185">Reference proteome</keyword>
<dbReference type="GeneID" id="87817781"/>
<dbReference type="Proteomes" id="UP001302676">
    <property type="component" value="Unassembled WGS sequence"/>
</dbReference>
<evidence type="ECO:0000256" key="1">
    <source>
        <dbReference type="SAM" id="MobiDB-lite"/>
    </source>
</evidence>
<proteinExistence type="predicted"/>
<evidence type="ECO:0000313" key="3">
    <source>
        <dbReference type="Proteomes" id="UP001302676"/>
    </source>
</evidence>